<dbReference type="RefSeq" id="WP_317627226.1">
    <property type="nucleotide sequence ID" value="NZ_JANFFA010000005.1"/>
</dbReference>
<evidence type="ECO:0000313" key="1">
    <source>
        <dbReference type="EMBL" id="MDQ2095602.1"/>
    </source>
</evidence>
<evidence type="ECO:0000313" key="2">
    <source>
        <dbReference type="Proteomes" id="UP001227162"/>
    </source>
</evidence>
<dbReference type="EMBL" id="JANFFA010000005">
    <property type="protein sequence ID" value="MDQ2095602.1"/>
    <property type="molecule type" value="Genomic_DNA"/>
</dbReference>
<gene>
    <name evidence="1" type="ORF">NOI20_15900</name>
</gene>
<accession>A0AAJ1X8G5</accession>
<reference evidence="1" key="1">
    <citation type="submission" date="2022-07" db="EMBL/GenBank/DDBJ databases">
        <authorList>
            <person name="Otstavnykh N."/>
            <person name="Isaeva M."/>
            <person name="Bystritskaya E."/>
        </authorList>
    </citation>
    <scope>NUCLEOTIDE SEQUENCE</scope>
    <source>
        <strain evidence="1">10Alg 79</strain>
    </source>
</reference>
<dbReference type="AlphaFoldDB" id="A0AAJ1X8G5"/>
<keyword evidence="2" id="KW-1185">Reference proteome</keyword>
<proteinExistence type="predicted"/>
<reference evidence="1" key="2">
    <citation type="submission" date="2023-04" db="EMBL/GenBank/DDBJ databases">
        <title>'Rhodoalgimonas zhirmunskyi' gen. nov., isolated from a red alga.</title>
        <authorList>
            <person name="Nedashkovskaya O.I."/>
            <person name="Otstavnykh N.Y."/>
            <person name="Bystritskaya E.P."/>
            <person name="Balabanova L.A."/>
            <person name="Isaeva M.P."/>
        </authorList>
    </citation>
    <scope>NUCLEOTIDE SEQUENCE</scope>
    <source>
        <strain evidence="1">10Alg 79</strain>
    </source>
</reference>
<comment type="caution">
    <text evidence="1">The sequence shown here is derived from an EMBL/GenBank/DDBJ whole genome shotgun (WGS) entry which is preliminary data.</text>
</comment>
<organism evidence="1 2">
    <name type="scientific">Rhodalgimonas zhirmunskyi</name>
    <dbReference type="NCBI Taxonomy" id="2964767"/>
    <lineage>
        <taxon>Bacteria</taxon>
        <taxon>Pseudomonadati</taxon>
        <taxon>Pseudomonadota</taxon>
        <taxon>Alphaproteobacteria</taxon>
        <taxon>Rhodobacterales</taxon>
        <taxon>Roseobacteraceae</taxon>
        <taxon>Rhodalgimonas</taxon>
    </lineage>
</organism>
<sequence>MNALDARLLAAHAVGDAHALAPLYREAAAQAKDDTARGFYLTHALVFALEAGIPEAEEIAAQLRRMGRL</sequence>
<name>A0AAJ1X8G5_9RHOB</name>
<dbReference type="Proteomes" id="UP001227162">
    <property type="component" value="Unassembled WGS sequence"/>
</dbReference>
<protein>
    <submittedName>
        <fullName evidence="1">Uncharacterized protein</fullName>
    </submittedName>
</protein>